<gene>
    <name evidence="1" type="ORF">GIV81</name>
</gene>
<protein>
    <submittedName>
        <fullName evidence="1">Uncharacterized protein</fullName>
    </submittedName>
</protein>
<organism evidence="1 2">
    <name type="scientific">Grouper iridovirus</name>
    <dbReference type="NCBI Taxonomy" id="127569"/>
    <lineage>
        <taxon>Viruses</taxon>
        <taxon>Varidnaviria</taxon>
        <taxon>Bamfordvirae</taxon>
        <taxon>Nucleocytoviricota</taxon>
        <taxon>Megaviricetes</taxon>
        <taxon>Pimascovirales</taxon>
        <taxon>Pimascovirales incertae sedis</taxon>
        <taxon>Iridoviridae</taxon>
        <taxon>Alphairidovirinae</taxon>
        <taxon>Ranavirus</taxon>
        <taxon>Ranavirus epinephelus1</taxon>
        <taxon>Singapore grouper iridovirus</taxon>
    </lineage>
</organism>
<evidence type="ECO:0000313" key="2">
    <source>
        <dbReference type="Proteomes" id="UP000102282"/>
    </source>
</evidence>
<dbReference type="EMBL" id="AY666015">
    <property type="protein sequence ID" value="AAV91108.1"/>
    <property type="molecule type" value="Genomic_DNA"/>
</dbReference>
<reference evidence="1 2" key="1">
    <citation type="journal article" date="2005" name="J. Virol.">
        <title>Complete genome sequence of the grouper iridovirus and comparison of genomic organization with those of other iridoviruses.</title>
        <authorList>
            <person name="Tsai C.T."/>
            <person name="Ting J.W."/>
            <person name="Wu M.H."/>
            <person name="Wu M.F."/>
            <person name="Guo I.C."/>
            <person name="Chang C.Y."/>
        </authorList>
    </citation>
    <scope>NUCLEOTIDE SEQUENCE [LARGE SCALE GENOMIC DNA]</scope>
</reference>
<accession>Q5GAD5</accession>
<dbReference type="Proteomes" id="UP000102282">
    <property type="component" value="Genome"/>
</dbReference>
<sequence length="344" mass="39379">MENTTWLAQSMASYVNGGVVHIKKCPKFDAAVRNFVFPRFKNPLVITKRPKRWRDFAKAITYAQAEELERAPECDLLWLDEMSVEDLTEEFAEKFTSRSDRCTWLHAADFYAVELFSTPMQTLMTMTTGAYVPCLSVGYASHVVTYDPTPAEIFTRVAAAAFSDEVLNFYGEAARLHPDITFAQLSVRADESPVMRTVMNAKSITDLQNGEYAQNLSVRQIVKMCKDYDFDHEALTTKSSLIVAVKQYYDSHEDCAIAVASQLHRDYIKNLLPTCNVMTVSKFSRNRIPKNILVPIECALTEILTRLSETENIVIFRERDDSFNEMRANDMYDLNFIKIASWLR</sequence>
<proteinExistence type="predicted"/>
<evidence type="ECO:0000313" key="1">
    <source>
        <dbReference type="EMBL" id="AAV91108.1"/>
    </source>
</evidence>
<name>Q5GAD5_9VIRU</name>